<dbReference type="AlphaFoldDB" id="A0A5N6K1K3"/>
<accession>A0A5N6K1K3</accession>
<reference evidence="1 2" key="1">
    <citation type="submission" date="2019-06" db="EMBL/GenBank/DDBJ databases">
        <title>Genome Sequence of the Brown Rot Fungal Pathogen Monilinia laxa.</title>
        <authorList>
            <person name="De Miccolis Angelini R.M."/>
            <person name="Landi L."/>
            <person name="Abate D."/>
            <person name="Pollastro S."/>
            <person name="Romanazzi G."/>
            <person name="Faretra F."/>
        </authorList>
    </citation>
    <scope>NUCLEOTIDE SEQUENCE [LARGE SCALE GENOMIC DNA]</scope>
    <source>
        <strain evidence="1 2">Mlax316</strain>
    </source>
</reference>
<keyword evidence="2" id="KW-1185">Reference proteome</keyword>
<evidence type="ECO:0000313" key="1">
    <source>
        <dbReference type="EMBL" id="KAB8296033.1"/>
    </source>
</evidence>
<protein>
    <submittedName>
        <fullName evidence="1">Uncharacterized protein</fullName>
    </submittedName>
</protein>
<dbReference type="Proteomes" id="UP000326757">
    <property type="component" value="Unassembled WGS sequence"/>
</dbReference>
<sequence length="118" mass="13102">MGWECLSLSKSFTVTRSATCDDYFSRSDVIYATSGFHGISASLSKWTRIHAGPENNFFAFTGGLFTKNLRRSVVAPNCLRYPRAKSNIRSALEHIIEAVSANTYGGSWLSTFKILHNS</sequence>
<comment type="caution">
    <text evidence="1">The sequence shown here is derived from an EMBL/GenBank/DDBJ whole genome shotgun (WGS) entry which is preliminary data.</text>
</comment>
<organism evidence="1 2">
    <name type="scientific">Monilinia laxa</name>
    <name type="common">Brown rot fungus</name>
    <name type="synonym">Sclerotinia laxa</name>
    <dbReference type="NCBI Taxonomy" id="61186"/>
    <lineage>
        <taxon>Eukaryota</taxon>
        <taxon>Fungi</taxon>
        <taxon>Dikarya</taxon>
        <taxon>Ascomycota</taxon>
        <taxon>Pezizomycotina</taxon>
        <taxon>Leotiomycetes</taxon>
        <taxon>Helotiales</taxon>
        <taxon>Sclerotiniaceae</taxon>
        <taxon>Monilinia</taxon>
    </lineage>
</organism>
<evidence type="ECO:0000313" key="2">
    <source>
        <dbReference type="Proteomes" id="UP000326757"/>
    </source>
</evidence>
<name>A0A5N6K1K3_MONLA</name>
<proteinExistence type="predicted"/>
<dbReference type="EMBL" id="VIGI01000009">
    <property type="protein sequence ID" value="KAB8296033.1"/>
    <property type="molecule type" value="Genomic_DNA"/>
</dbReference>
<gene>
    <name evidence="1" type="ORF">EYC80_008842</name>
</gene>